<evidence type="ECO:0000313" key="3">
    <source>
        <dbReference type="Proteomes" id="UP000057158"/>
    </source>
</evidence>
<dbReference type="AlphaFoldDB" id="A0A0M4DHH0"/>
<dbReference type="SUPFAM" id="SSF88697">
    <property type="entry name" value="PUA domain-like"/>
    <property type="match status" value="1"/>
</dbReference>
<dbReference type="PATRIC" id="fig|1603606.3.peg.1889"/>
<name>A0A0M4DHH0_9BACT</name>
<dbReference type="InterPro" id="IPR015947">
    <property type="entry name" value="PUA-like_sf"/>
</dbReference>
<feature type="domain" description="EVE" evidence="1">
    <location>
        <begin position="7"/>
        <end position="155"/>
    </location>
</feature>
<evidence type="ECO:0000313" key="2">
    <source>
        <dbReference type="EMBL" id="ALC16512.1"/>
    </source>
</evidence>
<dbReference type="PANTHER" id="PTHR14087:SF7">
    <property type="entry name" value="THYMOCYTE NUCLEAR PROTEIN 1"/>
    <property type="match status" value="1"/>
</dbReference>
<dbReference type="PANTHER" id="PTHR14087">
    <property type="entry name" value="THYMOCYTE NUCLEAR PROTEIN 1"/>
    <property type="match status" value="1"/>
</dbReference>
<organism evidence="2 3">
    <name type="scientific">Desulfuromonas soudanensis</name>
    <dbReference type="NCBI Taxonomy" id="1603606"/>
    <lineage>
        <taxon>Bacteria</taxon>
        <taxon>Pseudomonadati</taxon>
        <taxon>Thermodesulfobacteriota</taxon>
        <taxon>Desulfuromonadia</taxon>
        <taxon>Desulfuromonadales</taxon>
        <taxon>Desulfuromonadaceae</taxon>
        <taxon>Desulfuromonas</taxon>
    </lineage>
</organism>
<dbReference type="RefSeq" id="WP_053550607.1">
    <property type="nucleotide sequence ID" value="NZ_CP010802.1"/>
</dbReference>
<evidence type="ECO:0000259" key="1">
    <source>
        <dbReference type="Pfam" id="PF01878"/>
    </source>
</evidence>
<dbReference type="Pfam" id="PF01878">
    <property type="entry name" value="EVE"/>
    <property type="match status" value="1"/>
</dbReference>
<dbReference type="OrthoDB" id="9791347at2"/>
<proteinExistence type="predicted"/>
<dbReference type="InterPro" id="IPR002740">
    <property type="entry name" value="EVE_domain"/>
</dbReference>
<protein>
    <submittedName>
        <fullName evidence="2">EVE domain-containing protein</fullName>
    </submittedName>
</protein>
<keyword evidence="3" id="KW-1185">Reference proteome</keyword>
<accession>A0A0M4DHH0</accession>
<dbReference type="InterPro" id="IPR052181">
    <property type="entry name" value="5hmC_binding"/>
</dbReference>
<dbReference type="KEGG" id="des:DSOUD_1734"/>
<gene>
    <name evidence="2" type="ORF">DSOUD_1734</name>
</gene>
<dbReference type="InterPro" id="IPR047197">
    <property type="entry name" value="THYN1-like_EVE"/>
</dbReference>
<reference evidence="2 3" key="1">
    <citation type="submission" date="2015-07" db="EMBL/GenBank/DDBJ databases">
        <title>Isolation and Genomic Characterization of a Novel Halophilic Metal-Reducing Deltaproteobacterium from the Deep Subsurface.</title>
        <authorList>
            <person name="Badalamenti J.P."/>
            <person name="Summers Z.M."/>
            <person name="Gralnick J.A."/>
            <person name="Bond D.R."/>
        </authorList>
    </citation>
    <scope>NUCLEOTIDE SEQUENCE [LARGE SCALE GENOMIC DNA]</scope>
    <source>
        <strain evidence="2 3">WTL</strain>
    </source>
</reference>
<dbReference type="Proteomes" id="UP000057158">
    <property type="component" value="Chromosome"/>
</dbReference>
<dbReference type="CDD" id="cd21133">
    <property type="entry name" value="EVE"/>
    <property type="match status" value="1"/>
</dbReference>
<dbReference type="Gene3D" id="3.10.590.10">
    <property type="entry name" value="ph1033 like domains"/>
    <property type="match status" value="1"/>
</dbReference>
<sequence length="165" mass="18817">MTGEKRRYWLMKSEPNCFSFDDLKGRPEKTEHWDGVRNFQARNLLRDELKPGDGVLFYHSNTREPAIVGLAKVVRGGYPDHTALDPRSDHFDPRSTEGNPIWFMVDVQSLRPLPAPLTRDDLRRHPLLSGMGVLKKGNRLSVQPVSAQEWQGVLEISGVPDPFEK</sequence>
<dbReference type="EMBL" id="CP010802">
    <property type="protein sequence ID" value="ALC16512.1"/>
    <property type="molecule type" value="Genomic_DNA"/>
</dbReference>